<comment type="caution">
    <text evidence="2">The sequence shown here is derived from an EMBL/GenBank/DDBJ whole genome shotgun (WGS) entry which is preliminary data.</text>
</comment>
<organism evidence="2 3">
    <name type="scientific">Podospora aff. communis PSN243</name>
    <dbReference type="NCBI Taxonomy" id="3040156"/>
    <lineage>
        <taxon>Eukaryota</taxon>
        <taxon>Fungi</taxon>
        <taxon>Dikarya</taxon>
        <taxon>Ascomycota</taxon>
        <taxon>Pezizomycotina</taxon>
        <taxon>Sordariomycetes</taxon>
        <taxon>Sordariomycetidae</taxon>
        <taxon>Sordariales</taxon>
        <taxon>Podosporaceae</taxon>
        <taxon>Podospora</taxon>
    </lineage>
</organism>
<dbReference type="EMBL" id="MU865940">
    <property type="protein sequence ID" value="KAK4448932.1"/>
    <property type="molecule type" value="Genomic_DNA"/>
</dbReference>
<reference evidence="2" key="1">
    <citation type="journal article" date="2023" name="Mol. Phylogenet. Evol.">
        <title>Genome-scale phylogeny and comparative genomics of the fungal order Sordariales.</title>
        <authorList>
            <person name="Hensen N."/>
            <person name="Bonometti L."/>
            <person name="Westerberg I."/>
            <person name="Brannstrom I.O."/>
            <person name="Guillou S."/>
            <person name="Cros-Aarteil S."/>
            <person name="Calhoun S."/>
            <person name="Haridas S."/>
            <person name="Kuo A."/>
            <person name="Mondo S."/>
            <person name="Pangilinan J."/>
            <person name="Riley R."/>
            <person name="LaButti K."/>
            <person name="Andreopoulos B."/>
            <person name="Lipzen A."/>
            <person name="Chen C."/>
            <person name="Yan M."/>
            <person name="Daum C."/>
            <person name="Ng V."/>
            <person name="Clum A."/>
            <person name="Steindorff A."/>
            <person name="Ohm R.A."/>
            <person name="Martin F."/>
            <person name="Silar P."/>
            <person name="Natvig D.O."/>
            <person name="Lalanne C."/>
            <person name="Gautier V."/>
            <person name="Ament-Velasquez S.L."/>
            <person name="Kruys A."/>
            <person name="Hutchinson M.I."/>
            <person name="Powell A.J."/>
            <person name="Barry K."/>
            <person name="Miller A.N."/>
            <person name="Grigoriev I.V."/>
            <person name="Debuchy R."/>
            <person name="Gladieux P."/>
            <person name="Hiltunen Thoren M."/>
            <person name="Johannesson H."/>
        </authorList>
    </citation>
    <scope>NUCLEOTIDE SEQUENCE</scope>
    <source>
        <strain evidence="2">PSN243</strain>
    </source>
</reference>
<evidence type="ECO:0000313" key="2">
    <source>
        <dbReference type="EMBL" id="KAK4448932.1"/>
    </source>
</evidence>
<accession>A0AAV9GLU2</accession>
<evidence type="ECO:0000313" key="3">
    <source>
        <dbReference type="Proteomes" id="UP001321760"/>
    </source>
</evidence>
<feature type="domain" description="F-box" evidence="1">
    <location>
        <begin position="4"/>
        <end position="50"/>
    </location>
</feature>
<protein>
    <recommendedName>
        <fullName evidence="1">F-box domain-containing protein</fullName>
    </recommendedName>
</protein>
<keyword evidence="3" id="KW-1185">Reference proteome</keyword>
<dbReference type="Proteomes" id="UP001321760">
    <property type="component" value="Unassembled WGS sequence"/>
</dbReference>
<gene>
    <name evidence="2" type="ORF">QBC34DRAFT_464132</name>
</gene>
<sequence>MASLNHLPTELLLQICSILSSQRRTASLSRLSRTNRRLLALAQPPLYTSITHNEMPPSTQLNLLRTLQSRPDLASHIRHLSITTSISSSRPSSSTTEITTLLTTLNLPPRIHDLYSDPSDPAGRLLLLELILLHTPNLTFLQLPLNCEWDLPILTHLARQTPVSILLPKLHTLEITNYYISGDQYDVPFPAIISLCALAPNLQELWTYNPGSDGRGPYPLQSLKRLEFEDVCGVNEVLLRAMVESAPGLEVFGLVWHPAGDSYSWSGEGEAADAWKALWLRRETLREVRLDVLKDGWDGELRLGRLGWWSLGGFGMLEVLKVGAFALEVLREAWRGRRGFVDGGLGGDDEGFVRGLLPRSIREVTLWEPSGELVGGMMSLAGVVAQGEYPGLKRVVVAPTELIADRWHEEWVGQGEWLRASGELQRAFARSGVVFEVQTDRIYGGVRGPSWEKFQSYS</sequence>
<reference evidence="2" key="2">
    <citation type="submission" date="2023-05" db="EMBL/GenBank/DDBJ databases">
        <authorList>
            <consortium name="Lawrence Berkeley National Laboratory"/>
            <person name="Steindorff A."/>
            <person name="Hensen N."/>
            <person name="Bonometti L."/>
            <person name="Westerberg I."/>
            <person name="Brannstrom I.O."/>
            <person name="Guillou S."/>
            <person name="Cros-Aarteil S."/>
            <person name="Calhoun S."/>
            <person name="Haridas S."/>
            <person name="Kuo A."/>
            <person name="Mondo S."/>
            <person name="Pangilinan J."/>
            <person name="Riley R."/>
            <person name="Labutti K."/>
            <person name="Andreopoulos B."/>
            <person name="Lipzen A."/>
            <person name="Chen C."/>
            <person name="Yanf M."/>
            <person name="Daum C."/>
            <person name="Ng V."/>
            <person name="Clum A."/>
            <person name="Ohm R."/>
            <person name="Martin F."/>
            <person name="Silar P."/>
            <person name="Natvig D."/>
            <person name="Lalanne C."/>
            <person name="Gautier V."/>
            <person name="Ament-Velasquez S.L."/>
            <person name="Kruys A."/>
            <person name="Hutchinson M.I."/>
            <person name="Powell A.J."/>
            <person name="Barry K."/>
            <person name="Miller A.N."/>
            <person name="Grigoriev I.V."/>
            <person name="Debuchy R."/>
            <person name="Gladieux P."/>
            <person name="Thoren M.H."/>
            <person name="Johannesson H."/>
        </authorList>
    </citation>
    <scope>NUCLEOTIDE SEQUENCE</scope>
    <source>
        <strain evidence="2">PSN243</strain>
    </source>
</reference>
<proteinExistence type="predicted"/>
<dbReference type="Pfam" id="PF12937">
    <property type="entry name" value="F-box-like"/>
    <property type="match status" value="1"/>
</dbReference>
<dbReference type="InterPro" id="IPR001810">
    <property type="entry name" value="F-box_dom"/>
</dbReference>
<dbReference type="AlphaFoldDB" id="A0AAV9GLU2"/>
<name>A0AAV9GLU2_9PEZI</name>
<evidence type="ECO:0000259" key="1">
    <source>
        <dbReference type="Pfam" id="PF12937"/>
    </source>
</evidence>